<feature type="transmembrane region" description="Helical" evidence="6">
    <location>
        <begin position="221"/>
        <end position="243"/>
    </location>
</feature>
<feature type="transmembrane region" description="Helical" evidence="6">
    <location>
        <begin position="12"/>
        <end position="30"/>
    </location>
</feature>
<keyword evidence="3 6" id="KW-0812">Transmembrane</keyword>
<dbReference type="PANTHER" id="PTHR37693:SF1">
    <property type="entry name" value="INTEGRAL MEMBRANE PROTEIN"/>
    <property type="match status" value="1"/>
</dbReference>
<dbReference type="Pfam" id="PF03706">
    <property type="entry name" value="LPG_synthase_TM"/>
    <property type="match status" value="1"/>
</dbReference>
<keyword evidence="5 6" id="KW-0472">Membrane</keyword>
<evidence type="ECO:0000256" key="5">
    <source>
        <dbReference type="ARBA" id="ARBA00023136"/>
    </source>
</evidence>
<feature type="transmembrane region" description="Helical" evidence="6">
    <location>
        <begin position="42"/>
        <end position="59"/>
    </location>
</feature>
<feature type="transmembrane region" description="Helical" evidence="6">
    <location>
        <begin position="153"/>
        <end position="172"/>
    </location>
</feature>
<dbReference type="PANTHER" id="PTHR37693">
    <property type="entry name" value="PHOSPHATIDYLGLYCEROL LYSYLTRANSFERASE"/>
    <property type="match status" value="1"/>
</dbReference>
<sequence>MEGNDKGGVKRLAVAGAITALSIIAVMKLGNVSLEEFRYAKTEYIAAAFLLHVLFWLFWTVRLEVISSILGYSLPFREVFLGVLASNFVAAITPSSAGGEPVRAKVLVDCGMGVGEATASIMVERFLDAIFFSFFLLVMLSLSGFAVGLGLKIGVVFTVLIALLIVFLFELFKYPERVERFLKFIEKRVRREFFVRIEREIWMFRDSIRTFLRDKSKAMTLLALTALIWISEFLVPSFVLLAFTCDPHWILSLTSQAILVIASLVPLTPGASGIAEFGFFYLYSQFVECSVGAIVGVWRSITYVSNILAGIVANLYYFRRLVLK</sequence>
<dbReference type="GeneID" id="24803989"/>
<feature type="transmembrane region" description="Helical" evidence="6">
    <location>
        <begin position="301"/>
        <end position="318"/>
    </location>
</feature>
<reference evidence="7 8" key="1">
    <citation type="submission" date="2015-04" db="EMBL/GenBank/DDBJ databases">
        <title>The complete genome sequence of the hyperthermophilic, obligate iron-reducing archaeon Geoglobus ahangari strain 234T.</title>
        <authorList>
            <person name="Manzella M.P."/>
            <person name="Holmes D.E."/>
            <person name="Rocheleau J.M."/>
            <person name="Chung A."/>
            <person name="Reguera G."/>
            <person name="Kashefi K."/>
        </authorList>
    </citation>
    <scope>NUCLEOTIDE SEQUENCE [LARGE SCALE GENOMIC DNA]</scope>
    <source>
        <strain evidence="7 8">234</strain>
    </source>
</reference>
<keyword evidence="8" id="KW-1185">Reference proteome</keyword>
<dbReference type="RefSeq" id="WP_156967421.1">
    <property type="nucleotide sequence ID" value="NZ_CP011267.1"/>
</dbReference>
<dbReference type="STRING" id="113653.GAH_01419"/>
<dbReference type="OrthoDB" id="15513at2157"/>
<dbReference type="HOGENOM" id="CLU_039146_1_0_2"/>
<dbReference type="GO" id="GO:0005886">
    <property type="term" value="C:plasma membrane"/>
    <property type="evidence" value="ECO:0007669"/>
    <property type="project" value="UniProtKB-SubCell"/>
</dbReference>
<evidence type="ECO:0000313" key="8">
    <source>
        <dbReference type="Proteomes" id="UP000034723"/>
    </source>
</evidence>
<organism evidence="7 8">
    <name type="scientific">Geoglobus ahangari</name>
    <dbReference type="NCBI Taxonomy" id="113653"/>
    <lineage>
        <taxon>Archaea</taxon>
        <taxon>Methanobacteriati</taxon>
        <taxon>Methanobacteriota</taxon>
        <taxon>Archaeoglobi</taxon>
        <taxon>Archaeoglobales</taxon>
        <taxon>Archaeoglobaceae</taxon>
        <taxon>Geoglobus</taxon>
    </lineage>
</organism>
<evidence type="ECO:0008006" key="9">
    <source>
        <dbReference type="Google" id="ProtNLM"/>
    </source>
</evidence>
<protein>
    <recommendedName>
        <fullName evidence="9">Flippase-like domain-containing protein</fullName>
    </recommendedName>
</protein>
<dbReference type="FunCoup" id="A0A0F7IFK5">
    <property type="interactions" value="1"/>
</dbReference>
<keyword evidence="2" id="KW-1003">Cell membrane</keyword>
<dbReference type="KEGG" id="gah:GAH_01419"/>
<accession>A0A0F7IFK5</accession>
<dbReference type="InParanoid" id="A0A0F7IFK5"/>
<dbReference type="InterPro" id="IPR022791">
    <property type="entry name" value="L-PG_synthase/AglD"/>
</dbReference>
<dbReference type="NCBIfam" id="TIGR00374">
    <property type="entry name" value="flippase-like domain"/>
    <property type="match status" value="1"/>
</dbReference>
<feature type="transmembrane region" description="Helical" evidence="6">
    <location>
        <begin position="126"/>
        <end position="147"/>
    </location>
</feature>
<evidence type="ECO:0000256" key="4">
    <source>
        <dbReference type="ARBA" id="ARBA00022989"/>
    </source>
</evidence>
<feature type="transmembrane region" description="Helical" evidence="6">
    <location>
        <begin position="79"/>
        <end position="97"/>
    </location>
</feature>
<dbReference type="EMBL" id="CP011267">
    <property type="protein sequence ID" value="AKG91287.1"/>
    <property type="molecule type" value="Genomic_DNA"/>
</dbReference>
<gene>
    <name evidence="7" type="ORF">GAH_01419</name>
</gene>
<comment type="subcellular location">
    <subcellularLocation>
        <location evidence="1">Cell membrane</location>
        <topology evidence="1">Multi-pass membrane protein</topology>
    </subcellularLocation>
</comment>
<evidence type="ECO:0000256" key="1">
    <source>
        <dbReference type="ARBA" id="ARBA00004651"/>
    </source>
</evidence>
<name>A0A0F7IFK5_9EURY</name>
<dbReference type="Proteomes" id="UP000034723">
    <property type="component" value="Chromosome"/>
</dbReference>
<evidence type="ECO:0000313" key="7">
    <source>
        <dbReference type="EMBL" id="AKG91287.1"/>
    </source>
</evidence>
<evidence type="ECO:0000256" key="2">
    <source>
        <dbReference type="ARBA" id="ARBA00022475"/>
    </source>
</evidence>
<evidence type="ECO:0000256" key="3">
    <source>
        <dbReference type="ARBA" id="ARBA00022692"/>
    </source>
</evidence>
<proteinExistence type="predicted"/>
<dbReference type="AlphaFoldDB" id="A0A0F7IFK5"/>
<keyword evidence="4 6" id="KW-1133">Transmembrane helix</keyword>
<evidence type="ECO:0000256" key="6">
    <source>
        <dbReference type="SAM" id="Phobius"/>
    </source>
</evidence>